<accession>A0A388MA34</accession>
<sequence length="429" mass="48883">MRQQRGYVEPRLDSVTPIKFRMCDTEDWNANCFQILSAQEEVGCTRFTLHVKEGSCWCGGWKSIRSSYGKSEVKVNGQRSKLYQCKQETENGAAIEFLQLRRWKPKITKDKAFLVSILRKKDRGEALRKCSLDALLRLAGAAQDFERASTTAYLRRLIGRAIKEVYGWSLNSKITVKLKFDDRIRIVEVRKLLNSKIEEMDIPVCLRNHARKGVRIVWEKNPSVANLLHNQRLFAHADVSTCSCAGLPYPRIGGHVRFRLSELEDIHPLACNANNIPKLSYSDRGRLLKQEIVAGLESWCNWRGSRPAISNNDLEGCLTGMPDVTTKFLDPRVVQQLKKRFEGLVLTPLDRNPGDTLVLCPKVYYEAMVELFVASAGYVVTAMHEDMVMELMKAELSEAGLMKLEHWDKSGKIGEAYVMPKHKDRCQST</sequence>
<protein>
    <submittedName>
        <fullName evidence="1">Uncharacterized protein</fullName>
    </submittedName>
</protein>
<evidence type="ECO:0000313" key="1">
    <source>
        <dbReference type="EMBL" id="GBG91428.1"/>
    </source>
</evidence>
<dbReference type="Proteomes" id="UP000265515">
    <property type="component" value="Unassembled WGS sequence"/>
</dbReference>
<proteinExistence type="predicted"/>
<gene>
    <name evidence="1" type="ORF">CBR_g52384</name>
</gene>
<reference evidence="1 2" key="1">
    <citation type="journal article" date="2018" name="Cell">
        <title>The Chara Genome: Secondary Complexity and Implications for Plant Terrestrialization.</title>
        <authorList>
            <person name="Nishiyama T."/>
            <person name="Sakayama H."/>
            <person name="Vries J.D."/>
            <person name="Buschmann H."/>
            <person name="Saint-Marcoux D."/>
            <person name="Ullrich K.K."/>
            <person name="Haas F.B."/>
            <person name="Vanderstraeten L."/>
            <person name="Becker D."/>
            <person name="Lang D."/>
            <person name="Vosolsobe S."/>
            <person name="Rombauts S."/>
            <person name="Wilhelmsson P.K.I."/>
            <person name="Janitza P."/>
            <person name="Kern R."/>
            <person name="Heyl A."/>
            <person name="Rumpler F."/>
            <person name="Villalobos L.I.A.C."/>
            <person name="Clay J.M."/>
            <person name="Skokan R."/>
            <person name="Toyoda A."/>
            <person name="Suzuki Y."/>
            <person name="Kagoshima H."/>
            <person name="Schijlen E."/>
            <person name="Tajeshwar N."/>
            <person name="Catarino B."/>
            <person name="Hetherington A.J."/>
            <person name="Saltykova A."/>
            <person name="Bonnot C."/>
            <person name="Breuninger H."/>
            <person name="Symeonidi A."/>
            <person name="Radhakrishnan G.V."/>
            <person name="Van Nieuwerburgh F."/>
            <person name="Deforce D."/>
            <person name="Chang C."/>
            <person name="Karol K.G."/>
            <person name="Hedrich R."/>
            <person name="Ulvskov P."/>
            <person name="Glockner G."/>
            <person name="Delwiche C.F."/>
            <person name="Petrasek J."/>
            <person name="Van de Peer Y."/>
            <person name="Friml J."/>
            <person name="Beilby M."/>
            <person name="Dolan L."/>
            <person name="Kohara Y."/>
            <person name="Sugano S."/>
            <person name="Fujiyama A."/>
            <person name="Delaux P.-M."/>
            <person name="Quint M."/>
            <person name="TheiBen G."/>
            <person name="Hagemann M."/>
            <person name="Harholt J."/>
            <person name="Dunand C."/>
            <person name="Zachgo S."/>
            <person name="Langdale J."/>
            <person name="Maumus F."/>
            <person name="Straeten D.V.D."/>
            <person name="Gould S.B."/>
            <person name="Rensing S.A."/>
        </authorList>
    </citation>
    <scope>NUCLEOTIDE SEQUENCE [LARGE SCALE GENOMIC DNA]</scope>
    <source>
        <strain evidence="1 2">S276</strain>
    </source>
</reference>
<keyword evidence="2" id="KW-1185">Reference proteome</keyword>
<dbReference type="EMBL" id="BFEA01000906">
    <property type="protein sequence ID" value="GBG91428.1"/>
    <property type="molecule type" value="Genomic_DNA"/>
</dbReference>
<name>A0A388MA34_CHABU</name>
<dbReference type="AlphaFoldDB" id="A0A388MA34"/>
<comment type="caution">
    <text evidence="1">The sequence shown here is derived from an EMBL/GenBank/DDBJ whole genome shotgun (WGS) entry which is preliminary data.</text>
</comment>
<dbReference type="Gramene" id="GBG91428">
    <property type="protein sequence ID" value="GBG91428"/>
    <property type="gene ID" value="CBR_g52384"/>
</dbReference>
<evidence type="ECO:0000313" key="2">
    <source>
        <dbReference type="Proteomes" id="UP000265515"/>
    </source>
</evidence>
<organism evidence="1 2">
    <name type="scientific">Chara braunii</name>
    <name type="common">Braun's stonewort</name>
    <dbReference type="NCBI Taxonomy" id="69332"/>
    <lineage>
        <taxon>Eukaryota</taxon>
        <taxon>Viridiplantae</taxon>
        <taxon>Streptophyta</taxon>
        <taxon>Charophyceae</taxon>
        <taxon>Charales</taxon>
        <taxon>Characeae</taxon>
        <taxon>Chara</taxon>
    </lineage>
</organism>